<dbReference type="EMBL" id="CAXAMM010043030">
    <property type="protein sequence ID" value="CAK9108177.1"/>
    <property type="molecule type" value="Genomic_DNA"/>
</dbReference>
<feature type="compositionally biased region" description="Polar residues" evidence="2">
    <location>
        <begin position="467"/>
        <end position="476"/>
    </location>
</feature>
<keyword evidence="1" id="KW-0175">Coiled coil</keyword>
<comment type="caution">
    <text evidence="7">The sequence shown here is derived from an EMBL/GenBank/DDBJ whole genome shotgun (WGS) entry which is preliminary data.</text>
</comment>
<evidence type="ECO:0000313" key="6">
    <source>
        <dbReference type="EMBL" id="CAK9108177.1"/>
    </source>
</evidence>
<feature type="chain" id="PRO_5045029567" evidence="3">
    <location>
        <begin position="20"/>
        <end position="604"/>
    </location>
</feature>
<feature type="compositionally biased region" description="Gly residues" evidence="2">
    <location>
        <begin position="301"/>
        <end position="347"/>
    </location>
</feature>
<feature type="compositionally biased region" description="Low complexity" evidence="2">
    <location>
        <begin position="394"/>
        <end position="419"/>
    </location>
</feature>
<proteinExistence type="predicted"/>
<dbReference type="EMBL" id="CAXAMM010000423">
    <property type="protein sequence ID" value="CAK8987352.1"/>
    <property type="molecule type" value="Genomic_DNA"/>
</dbReference>
<evidence type="ECO:0000313" key="7">
    <source>
        <dbReference type="EMBL" id="CAK9108301.1"/>
    </source>
</evidence>
<keyword evidence="9" id="KW-1185">Reference proteome</keyword>
<evidence type="ECO:0000256" key="2">
    <source>
        <dbReference type="SAM" id="MobiDB-lite"/>
    </source>
</evidence>
<name>A0ABP0S7I3_9DINO</name>
<gene>
    <name evidence="5" type="ORF">SCF082_LOCUS1459</name>
    <name evidence="6" type="ORF">SCF082_LOCUS50329</name>
    <name evidence="7" type="ORF">SCF082_LOCUS50375</name>
    <name evidence="8" type="ORF">SCF082_LOCUS51035</name>
    <name evidence="4" type="ORF">SCF082_LOCUS932</name>
</gene>
<accession>A0ABP0S7I3</accession>
<feature type="coiled-coil region" evidence="1">
    <location>
        <begin position="16"/>
        <end position="137"/>
    </location>
</feature>
<reference evidence="7 9" key="1">
    <citation type="submission" date="2024-02" db="EMBL/GenBank/DDBJ databases">
        <authorList>
            <person name="Chen Y."/>
            <person name="Shah S."/>
            <person name="Dougan E. K."/>
            <person name="Thang M."/>
            <person name="Chan C."/>
        </authorList>
    </citation>
    <scope>NUCLEOTIDE SEQUENCE [LARGE SCALE GENOMIC DNA]</scope>
</reference>
<dbReference type="EMBL" id="CAXAMM010043060">
    <property type="protein sequence ID" value="CAK9108301.1"/>
    <property type="molecule type" value="Genomic_DNA"/>
</dbReference>
<evidence type="ECO:0000313" key="5">
    <source>
        <dbReference type="EMBL" id="CAK8988583.1"/>
    </source>
</evidence>
<evidence type="ECO:0000313" key="9">
    <source>
        <dbReference type="Proteomes" id="UP001642464"/>
    </source>
</evidence>
<dbReference type="EMBL" id="CAXAMM010000708">
    <property type="protein sequence ID" value="CAK8988583.1"/>
    <property type="molecule type" value="Genomic_DNA"/>
</dbReference>
<evidence type="ECO:0000256" key="1">
    <source>
        <dbReference type="SAM" id="Coils"/>
    </source>
</evidence>
<sequence>MGALILLLVLLAQQAKVQAANTREEERRKAEAVEEQFAAAHRKLQGTQAALRRELEDISSTLAEERLALSHVEEHARELRKRMRDLERQLSALENDSSQAGATEDLMIRINQIQQEIARLKVASEEAEEQAAQQQVSYAIVPYDGPNQTLRRPIYIECRGDAVILQPEGIRFTVEDFYGPLDPSNPLASALRAANEFFAENALNGQGPVGEPYPFFIVRPDGVVAYAVARTALSSWGTEFGYELVEQDWNLKYPPEDRELAVAERLAVERARQRQIQLSRIAPTYYGRRRTTTFDSFDRGSGSGSGDGPYSRSGGGYGGGGELGTYGSGGTGRGGGEGDYVGGGNASSGGSDRPTGSDFGSEFGSEMAGDQPGEGYNGPSSGGSNRGMPGDDTSLASDSSAQGSASQGYGSPGSSPNGSGSQGTGSNGKFANGDSSSPGGINESGSAGGAAHSSSGSSGQGAPSPSFTLNPPNSLADSRGRDWAVPEAKRGSIGIQRPIRVYCRADHLVVMPDDRGQREGKIIPMSNRTSDTVDDLVRAVHQHMKAWGTAGDGMHWRPQLRLQPEAGAEQRVNDLARVLQNSGMDIKVDPPSNIVRMPPVQRTR</sequence>
<evidence type="ECO:0000313" key="4">
    <source>
        <dbReference type="EMBL" id="CAK8987352.1"/>
    </source>
</evidence>
<dbReference type="EMBL" id="CAXAMM010043388">
    <property type="protein sequence ID" value="CAK9109847.1"/>
    <property type="molecule type" value="Genomic_DNA"/>
</dbReference>
<evidence type="ECO:0000256" key="3">
    <source>
        <dbReference type="SAM" id="SignalP"/>
    </source>
</evidence>
<protein>
    <submittedName>
        <fullName evidence="7">Uncharacterized protein</fullName>
    </submittedName>
</protein>
<keyword evidence="3" id="KW-0732">Signal</keyword>
<organism evidence="7 9">
    <name type="scientific">Durusdinium trenchii</name>
    <dbReference type="NCBI Taxonomy" id="1381693"/>
    <lineage>
        <taxon>Eukaryota</taxon>
        <taxon>Sar</taxon>
        <taxon>Alveolata</taxon>
        <taxon>Dinophyceae</taxon>
        <taxon>Suessiales</taxon>
        <taxon>Symbiodiniaceae</taxon>
        <taxon>Durusdinium</taxon>
    </lineage>
</organism>
<feature type="signal peptide" evidence="3">
    <location>
        <begin position="1"/>
        <end position="19"/>
    </location>
</feature>
<evidence type="ECO:0000313" key="8">
    <source>
        <dbReference type="EMBL" id="CAK9109847.1"/>
    </source>
</evidence>
<feature type="region of interest" description="Disordered" evidence="2">
    <location>
        <begin position="292"/>
        <end position="479"/>
    </location>
</feature>
<dbReference type="Proteomes" id="UP001642464">
    <property type="component" value="Unassembled WGS sequence"/>
</dbReference>
<feature type="compositionally biased region" description="Low complexity" evidence="2">
    <location>
        <begin position="449"/>
        <end position="466"/>
    </location>
</feature>